<dbReference type="PANTHER" id="PTHR10775:SF185">
    <property type="entry name" value="OS08G0208400 PROTEIN"/>
    <property type="match status" value="1"/>
</dbReference>
<evidence type="ECO:0000313" key="1">
    <source>
        <dbReference type="EMBL" id="KAL0433353.1"/>
    </source>
</evidence>
<sequence length="100" mass="11798">MKDLSLTVEKIDTCKNGYMLYWKDDVDLEYCKFCGDARYKPTRGQDPRRKKSLYAVLRYLPLTQRLQRLYSSRAVVKHMAWYATHQTKEGSMCHPSNVEA</sequence>
<protein>
    <submittedName>
        <fullName evidence="1">Uncharacterized protein</fullName>
    </submittedName>
</protein>
<name>A0AAW2VW07_9LAMI</name>
<dbReference type="AlphaFoldDB" id="A0AAW2VW07"/>
<reference evidence="1" key="1">
    <citation type="submission" date="2020-06" db="EMBL/GenBank/DDBJ databases">
        <authorList>
            <person name="Li T."/>
            <person name="Hu X."/>
            <person name="Zhang T."/>
            <person name="Song X."/>
            <person name="Zhang H."/>
            <person name="Dai N."/>
            <person name="Sheng W."/>
            <person name="Hou X."/>
            <person name="Wei L."/>
        </authorList>
    </citation>
    <scope>NUCLEOTIDE SEQUENCE</scope>
    <source>
        <strain evidence="1">KEN1</strain>
        <tissue evidence="1">Leaf</tissue>
    </source>
</reference>
<proteinExistence type="predicted"/>
<accession>A0AAW2VW07</accession>
<dbReference type="EMBL" id="JACGWN010000009">
    <property type="protein sequence ID" value="KAL0433353.1"/>
    <property type="molecule type" value="Genomic_DNA"/>
</dbReference>
<gene>
    <name evidence="1" type="ORF">Slati_2669600</name>
</gene>
<dbReference type="PANTHER" id="PTHR10775">
    <property type="entry name" value="OS08G0208400 PROTEIN"/>
    <property type="match status" value="1"/>
</dbReference>
<organism evidence="1">
    <name type="scientific">Sesamum latifolium</name>
    <dbReference type="NCBI Taxonomy" id="2727402"/>
    <lineage>
        <taxon>Eukaryota</taxon>
        <taxon>Viridiplantae</taxon>
        <taxon>Streptophyta</taxon>
        <taxon>Embryophyta</taxon>
        <taxon>Tracheophyta</taxon>
        <taxon>Spermatophyta</taxon>
        <taxon>Magnoliopsida</taxon>
        <taxon>eudicotyledons</taxon>
        <taxon>Gunneridae</taxon>
        <taxon>Pentapetalae</taxon>
        <taxon>asterids</taxon>
        <taxon>lamiids</taxon>
        <taxon>Lamiales</taxon>
        <taxon>Pedaliaceae</taxon>
        <taxon>Sesamum</taxon>
    </lineage>
</organism>
<comment type="caution">
    <text evidence="1">The sequence shown here is derived from an EMBL/GenBank/DDBJ whole genome shotgun (WGS) entry which is preliminary data.</text>
</comment>
<reference evidence="1" key="2">
    <citation type="journal article" date="2024" name="Plant">
        <title>Genomic evolution and insights into agronomic trait innovations of Sesamum species.</title>
        <authorList>
            <person name="Miao H."/>
            <person name="Wang L."/>
            <person name="Qu L."/>
            <person name="Liu H."/>
            <person name="Sun Y."/>
            <person name="Le M."/>
            <person name="Wang Q."/>
            <person name="Wei S."/>
            <person name="Zheng Y."/>
            <person name="Lin W."/>
            <person name="Duan Y."/>
            <person name="Cao H."/>
            <person name="Xiong S."/>
            <person name="Wang X."/>
            <person name="Wei L."/>
            <person name="Li C."/>
            <person name="Ma Q."/>
            <person name="Ju M."/>
            <person name="Zhao R."/>
            <person name="Li G."/>
            <person name="Mu C."/>
            <person name="Tian Q."/>
            <person name="Mei H."/>
            <person name="Zhang T."/>
            <person name="Gao T."/>
            <person name="Zhang H."/>
        </authorList>
    </citation>
    <scope>NUCLEOTIDE SEQUENCE</scope>
    <source>
        <strain evidence="1">KEN1</strain>
    </source>
</reference>